<gene>
    <name evidence="1" type="ORF">GDO54_010433</name>
</gene>
<comment type="caution">
    <text evidence="1">The sequence shown here is derived from an EMBL/GenBank/DDBJ whole genome shotgun (WGS) entry which is preliminary data.</text>
</comment>
<dbReference type="EMBL" id="DYDO01000004">
    <property type="protein sequence ID" value="DBA26136.1"/>
    <property type="molecule type" value="Genomic_DNA"/>
</dbReference>
<evidence type="ECO:0000313" key="1">
    <source>
        <dbReference type="EMBL" id="DBA26136.1"/>
    </source>
</evidence>
<dbReference type="Proteomes" id="UP001181693">
    <property type="component" value="Unassembled WGS sequence"/>
</dbReference>
<evidence type="ECO:0000313" key="2">
    <source>
        <dbReference type="Proteomes" id="UP001181693"/>
    </source>
</evidence>
<protein>
    <submittedName>
        <fullName evidence="1">Uncharacterized protein</fullName>
    </submittedName>
</protein>
<reference evidence="1" key="1">
    <citation type="thesis" date="2020" institute="ProQuest LLC" country="789 East Eisenhower Parkway, Ann Arbor, MI, USA">
        <title>Comparative Genomics and Chromosome Evolution.</title>
        <authorList>
            <person name="Mudd A.B."/>
        </authorList>
    </citation>
    <scope>NUCLEOTIDE SEQUENCE</scope>
    <source>
        <strain evidence="1">1538</strain>
        <tissue evidence="1">Blood</tissue>
    </source>
</reference>
<keyword evidence="2" id="KW-1185">Reference proteome</keyword>
<organism evidence="1 2">
    <name type="scientific">Pyxicephalus adspersus</name>
    <name type="common">African bullfrog</name>
    <dbReference type="NCBI Taxonomy" id="30357"/>
    <lineage>
        <taxon>Eukaryota</taxon>
        <taxon>Metazoa</taxon>
        <taxon>Chordata</taxon>
        <taxon>Craniata</taxon>
        <taxon>Vertebrata</taxon>
        <taxon>Euteleostomi</taxon>
        <taxon>Amphibia</taxon>
        <taxon>Batrachia</taxon>
        <taxon>Anura</taxon>
        <taxon>Neobatrachia</taxon>
        <taxon>Ranoidea</taxon>
        <taxon>Pyxicephalidae</taxon>
        <taxon>Pyxicephalinae</taxon>
        <taxon>Pyxicephalus</taxon>
    </lineage>
</organism>
<proteinExistence type="predicted"/>
<dbReference type="AlphaFoldDB" id="A0AAV3ANW2"/>
<name>A0AAV3ANW2_PYXAD</name>
<accession>A0AAV3ANW2</accession>
<sequence>MDLDELCCPFPHANRLMFFENKRIASFKPLVTLLYTFSYSNSCTEWRGKKKSLQWYNPIHLQIPVHKSACMIWNRLHNNHFIWCKCTGLPSSDSLMYKQLKNFTSHTS</sequence>